<dbReference type="GO" id="GO:0007165">
    <property type="term" value="P:signal transduction"/>
    <property type="evidence" value="ECO:0007669"/>
    <property type="project" value="TreeGrafter"/>
</dbReference>
<dbReference type="Gene3D" id="3.40.190.80">
    <property type="match status" value="1"/>
</dbReference>
<dbReference type="Gene3D" id="3.30.540.10">
    <property type="entry name" value="Fructose-1,6-Bisphosphatase, subunit A, domain 1"/>
    <property type="match status" value="1"/>
</dbReference>
<dbReference type="InterPro" id="IPR000760">
    <property type="entry name" value="Inositol_monophosphatase-like"/>
</dbReference>
<evidence type="ECO:0000256" key="5">
    <source>
        <dbReference type="ARBA" id="ARBA00022842"/>
    </source>
</evidence>
<evidence type="ECO:0000313" key="9">
    <source>
        <dbReference type="Proteomes" id="UP000184050"/>
    </source>
</evidence>
<dbReference type="RefSeq" id="WP_073171195.1">
    <property type="nucleotide sequence ID" value="NZ_FQZE01000025.1"/>
</dbReference>
<dbReference type="AlphaFoldDB" id="A0A1M6KYV8"/>
<protein>
    <recommendedName>
        <fullName evidence="7">Inositol-1-monophosphatase</fullName>
        <ecNumber evidence="7">3.1.3.25</ecNumber>
    </recommendedName>
</protein>
<evidence type="ECO:0000313" key="8">
    <source>
        <dbReference type="EMBL" id="SHJ64193.1"/>
    </source>
</evidence>
<proteinExistence type="inferred from homology"/>
<sequence>MHNLSPELNIALKAARAGAEIIRDRYGKIPETRLKAGSETLVTDTDIAAEKVILKVLRENSDYGIISEESGQTGIADGPQWVVDPLDGTSNFARALPLFAVSVGLIHGSQSLAGVIIDPVLQNEYYAEKEQGAYCNGERLKMPRFRKDYGINLFLNHGSCDKDKLKYAAVNERLACDYRLRKLGTTALELCYVANGSFDGFICSGDELWDFAAGIVIATEAGCMFTDWQGNLWERGENHLLFARPEIHEELIAKLKG</sequence>
<accession>A0A1M6KYV8</accession>
<dbReference type="GO" id="GO:0008934">
    <property type="term" value="F:inositol monophosphate 1-phosphatase activity"/>
    <property type="evidence" value="ECO:0007669"/>
    <property type="project" value="InterPro"/>
</dbReference>
<comment type="catalytic activity">
    <reaction evidence="1 7">
        <text>a myo-inositol phosphate + H2O = myo-inositol + phosphate</text>
        <dbReference type="Rhea" id="RHEA:24056"/>
        <dbReference type="ChEBI" id="CHEBI:15377"/>
        <dbReference type="ChEBI" id="CHEBI:17268"/>
        <dbReference type="ChEBI" id="CHEBI:43474"/>
        <dbReference type="ChEBI" id="CHEBI:84139"/>
        <dbReference type="EC" id="3.1.3.25"/>
    </reaction>
</comment>
<dbReference type="PANTHER" id="PTHR20854:SF4">
    <property type="entry name" value="INOSITOL-1-MONOPHOSPHATASE-RELATED"/>
    <property type="match status" value="1"/>
</dbReference>
<dbReference type="CDD" id="cd01639">
    <property type="entry name" value="IMPase"/>
    <property type="match status" value="1"/>
</dbReference>
<reference evidence="8 9" key="1">
    <citation type="submission" date="2016-11" db="EMBL/GenBank/DDBJ databases">
        <authorList>
            <person name="Jaros S."/>
            <person name="Januszkiewicz K."/>
            <person name="Wedrychowicz H."/>
        </authorList>
    </citation>
    <scope>NUCLEOTIDE SEQUENCE [LARGE SCALE GENOMIC DNA]</scope>
    <source>
        <strain evidence="8 9">DSM 27063</strain>
    </source>
</reference>
<dbReference type="EMBL" id="FQZE01000025">
    <property type="protein sequence ID" value="SHJ64193.1"/>
    <property type="molecule type" value="Genomic_DNA"/>
</dbReference>
<dbReference type="GO" id="GO:0006020">
    <property type="term" value="P:inositol metabolic process"/>
    <property type="evidence" value="ECO:0007669"/>
    <property type="project" value="TreeGrafter"/>
</dbReference>
<feature type="binding site" evidence="6">
    <location>
        <position position="87"/>
    </location>
    <ligand>
        <name>Mg(2+)</name>
        <dbReference type="ChEBI" id="CHEBI:18420"/>
        <label>1</label>
        <note>catalytic</note>
    </ligand>
</feature>
<feature type="binding site" evidence="6">
    <location>
        <position position="84"/>
    </location>
    <ligand>
        <name>Mg(2+)</name>
        <dbReference type="ChEBI" id="CHEBI:18420"/>
        <label>1</label>
        <note>catalytic</note>
    </ligand>
</feature>
<dbReference type="InterPro" id="IPR020583">
    <property type="entry name" value="Inositol_monoP_metal-BS"/>
</dbReference>
<dbReference type="FunFam" id="3.30.540.10:FF:000003">
    <property type="entry name" value="Inositol-1-monophosphatase"/>
    <property type="match status" value="1"/>
</dbReference>
<dbReference type="GO" id="GO:0046872">
    <property type="term" value="F:metal ion binding"/>
    <property type="evidence" value="ECO:0007669"/>
    <property type="project" value="UniProtKB-KW"/>
</dbReference>
<gene>
    <name evidence="8" type="ORF">SAMN05444280_1253</name>
</gene>
<organism evidence="8 9">
    <name type="scientific">Tangfeifania diversioriginum</name>
    <dbReference type="NCBI Taxonomy" id="1168035"/>
    <lineage>
        <taxon>Bacteria</taxon>
        <taxon>Pseudomonadati</taxon>
        <taxon>Bacteroidota</taxon>
        <taxon>Bacteroidia</taxon>
        <taxon>Marinilabiliales</taxon>
        <taxon>Prolixibacteraceae</taxon>
        <taxon>Tangfeifania</taxon>
    </lineage>
</organism>
<dbReference type="PRINTS" id="PR00377">
    <property type="entry name" value="IMPHPHTASES"/>
</dbReference>
<feature type="binding site" evidence="6">
    <location>
        <position position="210"/>
    </location>
    <ligand>
        <name>Mg(2+)</name>
        <dbReference type="ChEBI" id="CHEBI:18420"/>
        <label>1</label>
        <note>catalytic</note>
    </ligand>
</feature>
<dbReference type="STRING" id="1168035.SAMN05444280_1253"/>
<name>A0A1M6KYV8_9BACT</name>
<evidence type="ECO:0000256" key="6">
    <source>
        <dbReference type="PIRSR" id="PIRSR600760-2"/>
    </source>
</evidence>
<evidence type="ECO:0000256" key="2">
    <source>
        <dbReference type="ARBA" id="ARBA00001946"/>
    </source>
</evidence>
<dbReference type="SUPFAM" id="SSF56655">
    <property type="entry name" value="Carbohydrate phosphatase"/>
    <property type="match status" value="1"/>
</dbReference>
<keyword evidence="4 7" id="KW-0378">Hydrolase</keyword>
<dbReference type="Pfam" id="PF00459">
    <property type="entry name" value="Inositol_P"/>
    <property type="match status" value="1"/>
</dbReference>
<dbReference type="OrthoDB" id="9772456at2"/>
<keyword evidence="3 6" id="KW-0479">Metal-binding</keyword>
<evidence type="ECO:0000256" key="4">
    <source>
        <dbReference type="ARBA" id="ARBA00022801"/>
    </source>
</evidence>
<feature type="binding site" evidence="6">
    <location>
        <position position="86"/>
    </location>
    <ligand>
        <name>Mg(2+)</name>
        <dbReference type="ChEBI" id="CHEBI:18420"/>
        <label>1</label>
        <note>catalytic</note>
    </ligand>
</feature>
<keyword evidence="9" id="KW-1185">Reference proteome</keyword>
<evidence type="ECO:0000256" key="3">
    <source>
        <dbReference type="ARBA" id="ARBA00022723"/>
    </source>
</evidence>
<evidence type="ECO:0000256" key="7">
    <source>
        <dbReference type="RuleBase" id="RU364068"/>
    </source>
</evidence>
<dbReference type="PROSITE" id="PS00629">
    <property type="entry name" value="IMP_1"/>
    <property type="match status" value="1"/>
</dbReference>
<keyword evidence="5 6" id="KW-0460">Magnesium</keyword>
<evidence type="ECO:0000256" key="1">
    <source>
        <dbReference type="ARBA" id="ARBA00001033"/>
    </source>
</evidence>
<dbReference type="Proteomes" id="UP000184050">
    <property type="component" value="Unassembled WGS sequence"/>
</dbReference>
<comment type="cofactor">
    <cofactor evidence="2 6 7">
        <name>Mg(2+)</name>
        <dbReference type="ChEBI" id="CHEBI:18420"/>
    </cofactor>
</comment>
<dbReference type="InterPro" id="IPR033942">
    <property type="entry name" value="IMPase"/>
</dbReference>
<dbReference type="EC" id="3.1.3.25" evidence="7"/>
<feature type="binding site" evidence="6">
    <location>
        <position position="68"/>
    </location>
    <ligand>
        <name>Mg(2+)</name>
        <dbReference type="ChEBI" id="CHEBI:18420"/>
        <label>1</label>
        <note>catalytic</note>
    </ligand>
</feature>
<dbReference type="PANTHER" id="PTHR20854">
    <property type="entry name" value="INOSITOL MONOPHOSPHATASE"/>
    <property type="match status" value="1"/>
</dbReference>
<comment type="similarity">
    <text evidence="7">Belongs to the inositol monophosphatase superfamily.</text>
</comment>